<keyword evidence="8" id="KW-0969">Cilium</keyword>
<evidence type="ECO:0000256" key="3">
    <source>
        <dbReference type="ARBA" id="ARBA00004647"/>
    </source>
</evidence>
<keyword evidence="10" id="KW-0966">Cell projection</keyword>
<reference evidence="11" key="2">
    <citation type="submission" date="2025-09" db="UniProtKB">
        <authorList>
            <consortium name="Ensembl"/>
        </authorList>
    </citation>
    <scope>IDENTIFICATION</scope>
</reference>
<keyword evidence="12" id="KW-1185">Reference proteome</keyword>
<evidence type="ECO:0000256" key="6">
    <source>
        <dbReference type="ARBA" id="ARBA00022490"/>
    </source>
</evidence>
<evidence type="ECO:0000256" key="2">
    <source>
        <dbReference type="ARBA" id="ARBA00004120"/>
    </source>
</evidence>
<accession>A0A8C7EYC1</accession>
<dbReference type="InterPro" id="IPR029412">
    <property type="entry name" value="CEP19"/>
</dbReference>
<dbReference type="Pfam" id="PF14933">
    <property type="entry name" value="CEP19"/>
    <property type="match status" value="1"/>
</dbReference>
<dbReference type="AlphaFoldDB" id="A0A8C7EYC1"/>
<reference evidence="11" key="1">
    <citation type="submission" date="2025-08" db="UniProtKB">
        <authorList>
            <consortium name="Ensembl"/>
        </authorList>
    </citation>
    <scope>IDENTIFICATION</scope>
</reference>
<evidence type="ECO:0000256" key="5">
    <source>
        <dbReference type="ARBA" id="ARBA00022015"/>
    </source>
</evidence>
<evidence type="ECO:0000256" key="9">
    <source>
        <dbReference type="ARBA" id="ARBA00023212"/>
    </source>
</evidence>
<evidence type="ECO:0000313" key="12">
    <source>
        <dbReference type="Proteomes" id="UP000694425"/>
    </source>
</evidence>
<dbReference type="GO" id="GO:0034454">
    <property type="term" value="P:microtubule anchoring at centrosome"/>
    <property type="evidence" value="ECO:0007669"/>
    <property type="project" value="TreeGrafter"/>
</dbReference>
<evidence type="ECO:0000256" key="10">
    <source>
        <dbReference type="ARBA" id="ARBA00023273"/>
    </source>
</evidence>
<evidence type="ECO:0000256" key="7">
    <source>
        <dbReference type="ARBA" id="ARBA00022794"/>
    </source>
</evidence>
<dbReference type="PANTHER" id="PTHR31539">
    <property type="entry name" value="CENTROSOMAL PROTEIN OF 19K CEP19"/>
    <property type="match status" value="1"/>
</dbReference>
<evidence type="ECO:0000256" key="1">
    <source>
        <dbReference type="ARBA" id="ARBA00004114"/>
    </source>
</evidence>
<keyword evidence="9" id="KW-0206">Cytoskeleton</keyword>
<evidence type="ECO:0000256" key="8">
    <source>
        <dbReference type="ARBA" id="ARBA00023069"/>
    </source>
</evidence>
<comment type="similarity">
    <text evidence="4">Belongs to the CEP19 family.</text>
</comment>
<protein>
    <recommendedName>
        <fullName evidence="5">Centrosomal protein of 19 kDa</fullName>
    </recommendedName>
</protein>
<organism evidence="11 12">
    <name type="scientific">Neovison vison</name>
    <name type="common">American mink</name>
    <name type="synonym">Mustela vison</name>
    <dbReference type="NCBI Taxonomy" id="452646"/>
    <lineage>
        <taxon>Eukaryota</taxon>
        <taxon>Metazoa</taxon>
        <taxon>Chordata</taxon>
        <taxon>Craniata</taxon>
        <taxon>Vertebrata</taxon>
        <taxon>Euteleostomi</taxon>
        <taxon>Mammalia</taxon>
        <taxon>Eutheria</taxon>
        <taxon>Laurasiatheria</taxon>
        <taxon>Carnivora</taxon>
        <taxon>Caniformia</taxon>
        <taxon>Musteloidea</taxon>
        <taxon>Mustelidae</taxon>
        <taxon>Mustelinae</taxon>
        <taxon>Neogale</taxon>
    </lineage>
</organism>
<comment type="subcellular location">
    <subcellularLocation>
        <location evidence="2">Cytoplasm</location>
        <location evidence="2">Cytoskeleton</location>
        <location evidence="2">Cilium basal body</location>
    </subcellularLocation>
    <subcellularLocation>
        <location evidence="1">Cytoplasm</location>
        <location evidence="1">Cytoskeleton</location>
        <location evidence="1">Microtubule organizing center</location>
        <location evidence="1">Centrosome</location>
        <location evidence="1">Centriole</location>
    </subcellularLocation>
    <subcellularLocation>
        <location evidence="3">Cytoplasm</location>
        <location evidence="3">Cytoskeleton</location>
        <location evidence="3">Spindle pole</location>
    </subcellularLocation>
</comment>
<sequence length="137" mass="16160">ISFIYYIIFKDIFLLLRAAEQLKKNPEHKNDLEQVSLRQLENHPGVPPPFFFLQVYLWGQILAKTVEQLQQETTIDPVKDLNKQDDKEHAKRKSVMDELFEKNQNDDPNFVYDVEAEFLRDEQLQSCGLGTEITDEF</sequence>
<dbReference type="Ensembl" id="ENSNVIT00000037163.1">
    <property type="protein sequence ID" value="ENSNVIP00000032072.1"/>
    <property type="gene ID" value="ENSNVIG00000024685.1"/>
</dbReference>
<proteinExistence type="inferred from homology"/>
<dbReference type="GO" id="GO:0005813">
    <property type="term" value="C:centrosome"/>
    <property type="evidence" value="ECO:0007669"/>
    <property type="project" value="TreeGrafter"/>
</dbReference>
<dbReference type="Proteomes" id="UP000694425">
    <property type="component" value="Unplaced"/>
</dbReference>
<dbReference type="GO" id="GO:0097712">
    <property type="term" value="P:vesicle targeting, trans-Golgi to periciliary membrane compartment"/>
    <property type="evidence" value="ECO:0007669"/>
    <property type="project" value="TreeGrafter"/>
</dbReference>
<dbReference type="GO" id="GO:0005814">
    <property type="term" value="C:centriole"/>
    <property type="evidence" value="ECO:0007669"/>
    <property type="project" value="UniProtKB-SubCell"/>
</dbReference>
<evidence type="ECO:0000313" key="11">
    <source>
        <dbReference type="Ensembl" id="ENSNVIP00000032072.1"/>
    </source>
</evidence>
<name>A0A8C7EYC1_NEOVI</name>
<keyword evidence="6" id="KW-0963">Cytoplasm</keyword>
<dbReference type="GO" id="GO:0036064">
    <property type="term" value="C:ciliary basal body"/>
    <property type="evidence" value="ECO:0007669"/>
    <property type="project" value="TreeGrafter"/>
</dbReference>
<evidence type="ECO:0000256" key="4">
    <source>
        <dbReference type="ARBA" id="ARBA00009371"/>
    </source>
</evidence>
<dbReference type="PANTHER" id="PTHR31539:SF1">
    <property type="entry name" value="CENTROSOMAL PROTEIN OF 19 KDA"/>
    <property type="match status" value="1"/>
</dbReference>
<keyword evidence="7" id="KW-0970">Cilium biogenesis/degradation</keyword>
<dbReference type="GO" id="GO:0000922">
    <property type="term" value="C:spindle pole"/>
    <property type="evidence" value="ECO:0007669"/>
    <property type="project" value="UniProtKB-SubCell"/>
</dbReference>